<evidence type="ECO:0000313" key="1">
    <source>
        <dbReference type="EMBL" id="OJJ38267.1"/>
    </source>
</evidence>
<name>A0A1L9RTY1_ASPWE</name>
<dbReference type="RefSeq" id="XP_040691943.1">
    <property type="nucleotide sequence ID" value="XM_040837122.1"/>
</dbReference>
<gene>
    <name evidence="1" type="ORF">ASPWEDRAFT_48555</name>
</gene>
<organism evidence="1 2">
    <name type="scientific">Aspergillus wentii DTO 134E9</name>
    <dbReference type="NCBI Taxonomy" id="1073089"/>
    <lineage>
        <taxon>Eukaryota</taxon>
        <taxon>Fungi</taxon>
        <taxon>Dikarya</taxon>
        <taxon>Ascomycota</taxon>
        <taxon>Pezizomycotina</taxon>
        <taxon>Eurotiomycetes</taxon>
        <taxon>Eurotiomycetidae</taxon>
        <taxon>Eurotiales</taxon>
        <taxon>Aspergillaceae</taxon>
        <taxon>Aspergillus</taxon>
        <taxon>Aspergillus subgen. Cremei</taxon>
    </lineage>
</organism>
<dbReference type="OrthoDB" id="627829at2759"/>
<accession>A0A1L9RTY1</accession>
<protein>
    <submittedName>
        <fullName evidence="1">Uncharacterized protein</fullName>
    </submittedName>
</protein>
<dbReference type="SUPFAM" id="SSF51197">
    <property type="entry name" value="Clavaminate synthase-like"/>
    <property type="match status" value="1"/>
</dbReference>
<sequence>MPDLIIWYLQLIDAVAGEFSSVPILGFSQTVSPATRPLFLSDLRKFLTQVGCFYLKNNSVSEQTLQGANSRHFLGYNRLGAEKTAGMVDHKESFTIGPELPTPSQDEPIYYNLRDTNMMWPASMIFLSTLSLPVPEFRSTIETYYSAMEKQATELTVLIAETLDLNPTDMASLFDNPPLNVLKIHKYPPPSIPVPLIPGTLVANVGRLLESLSRGVCIACTHRARLESEGFVSSDGKSLGPRFSLPFFQTLGLDLTQEDLSLDIPPHITDLVKEGHI</sequence>
<dbReference type="Gene3D" id="2.60.120.330">
    <property type="entry name" value="B-lactam Antibiotic, Isopenicillin N Synthase, Chain"/>
    <property type="match status" value="2"/>
</dbReference>
<dbReference type="InterPro" id="IPR027443">
    <property type="entry name" value="IPNS-like_sf"/>
</dbReference>
<proteinExistence type="predicted"/>
<dbReference type="STRING" id="1073089.A0A1L9RTY1"/>
<dbReference type="GeneID" id="63752970"/>
<evidence type="ECO:0000313" key="2">
    <source>
        <dbReference type="Proteomes" id="UP000184383"/>
    </source>
</evidence>
<keyword evidence="2" id="KW-1185">Reference proteome</keyword>
<reference evidence="2" key="1">
    <citation type="journal article" date="2017" name="Genome Biol.">
        <title>Comparative genomics reveals high biological diversity and specific adaptations in the industrially and medically important fungal genus Aspergillus.</title>
        <authorList>
            <person name="de Vries R.P."/>
            <person name="Riley R."/>
            <person name="Wiebenga A."/>
            <person name="Aguilar-Osorio G."/>
            <person name="Amillis S."/>
            <person name="Uchima C.A."/>
            <person name="Anderluh G."/>
            <person name="Asadollahi M."/>
            <person name="Askin M."/>
            <person name="Barry K."/>
            <person name="Battaglia E."/>
            <person name="Bayram O."/>
            <person name="Benocci T."/>
            <person name="Braus-Stromeyer S.A."/>
            <person name="Caldana C."/>
            <person name="Canovas D."/>
            <person name="Cerqueira G.C."/>
            <person name="Chen F."/>
            <person name="Chen W."/>
            <person name="Choi C."/>
            <person name="Clum A."/>
            <person name="Dos Santos R.A."/>
            <person name="Damasio A.R."/>
            <person name="Diallinas G."/>
            <person name="Emri T."/>
            <person name="Fekete E."/>
            <person name="Flipphi M."/>
            <person name="Freyberg S."/>
            <person name="Gallo A."/>
            <person name="Gournas C."/>
            <person name="Habgood R."/>
            <person name="Hainaut M."/>
            <person name="Harispe M.L."/>
            <person name="Henrissat B."/>
            <person name="Hilden K.S."/>
            <person name="Hope R."/>
            <person name="Hossain A."/>
            <person name="Karabika E."/>
            <person name="Karaffa L."/>
            <person name="Karanyi Z."/>
            <person name="Krasevec N."/>
            <person name="Kuo A."/>
            <person name="Kusch H."/>
            <person name="LaButti K."/>
            <person name="Lagendijk E.L."/>
            <person name="Lapidus A."/>
            <person name="Levasseur A."/>
            <person name="Lindquist E."/>
            <person name="Lipzen A."/>
            <person name="Logrieco A.F."/>
            <person name="MacCabe A."/>
            <person name="Maekelae M.R."/>
            <person name="Malavazi I."/>
            <person name="Melin P."/>
            <person name="Meyer V."/>
            <person name="Mielnichuk N."/>
            <person name="Miskei M."/>
            <person name="Molnar A.P."/>
            <person name="Mule G."/>
            <person name="Ngan C.Y."/>
            <person name="Orejas M."/>
            <person name="Orosz E."/>
            <person name="Ouedraogo J.P."/>
            <person name="Overkamp K.M."/>
            <person name="Park H.-S."/>
            <person name="Perrone G."/>
            <person name="Piumi F."/>
            <person name="Punt P.J."/>
            <person name="Ram A.F."/>
            <person name="Ramon A."/>
            <person name="Rauscher S."/>
            <person name="Record E."/>
            <person name="Riano-Pachon D.M."/>
            <person name="Robert V."/>
            <person name="Roehrig J."/>
            <person name="Ruller R."/>
            <person name="Salamov A."/>
            <person name="Salih N.S."/>
            <person name="Samson R.A."/>
            <person name="Sandor E."/>
            <person name="Sanguinetti M."/>
            <person name="Schuetze T."/>
            <person name="Sepcic K."/>
            <person name="Shelest E."/>
            <person name="Sherlock G."/>
            <person name="Sophianopoulou V."/>
            <person name="Squina F.M."/>
            <person name="Sun H."/>
            <person name="Susca A."/>
            <person name="Todd R.B."/>
            <person name="Tsang A."/>
            <person name="Unkles S.E."/>
            <person name="van de Wiele N."/>
            <person name="van Rossen-Uffink D."/>
            <person name="Oliveira J.V."/>
            <person name="Vesth T.C."/>
            <person name="Visser J."/>
            <person name="Yu J.-H."/>
            <person name="Zhou M."/>
            <person name="Andersen M.R."/>
            <person name="Archer D.B."/>
            <person name="Baker S.E."/>
            <person name="Benoit I."/>
            <person name="Brakhage A.A."/>
            <person name="Braus G.H."/>
            <person name="Fischer R."/>
            <person name="Frisvad J.C."/>
            <person name="Goldman G.H."/>
            <person name="Houbraken J."/>
            <person name="Oakley B."/>
            <person name="Pocsi I."/>
            <person name="Scazzocchio C."/>
            <person name="Seiboth B."/>
            <person name="vanKuyk P.A."/>
            <person name="Wortman J."/>
            <person name="Dyer P.S."/>
            <person name="Grigoriev I.V."/>
        </authorList>
    </citation>
    <scope>NUCLEOTIDE SEQUENCE [LARGE SCALE GENOMIC DNA]</scope>
    <source>
        <strain evidence="2">DTO 134E9</strain>
    </source>
</reference>
<dbReference type="Proteomes" id="UP000184383">
    <property type="component" value="Unassembled WGS sequence"/>
</dbReference>
<dbReference type="EMBL" id="KV878210">
    <property type="protein sequence ID" value="OJJ38267.1"/>
    <property type="molecule type" value="Genomic_DNA"/>
</dbReference>
<dbReference type="VEuPathDB" id="FungiDB:ASPWEDRAFT_48555"/>
<dbReference type="AlphaFoldDB" id="A0A1L9RTY1"/>